<gene>
    <name evidence="1" type="ORF">BN1050_00849</name>
</gene>
<dbReference type="HOGENOM" id="CLU_2273931_0_0_9"/>
<name>A0A078M4N4_9BACL</name>
<dbReference type="EMBL" id="LN483074">
    <property type="protein sequence ID" value="CEA01275.1"/>
    <property type="molecule type" value="Genomic_DNA"/>
</dbReference>
<sequence>MDKSIFQTYIEQAELKDLLQFEAYQDEVVRAQPNNEATEVFANYVLPQEIVAYLDFDHALYLRDVATDKAQADAYEATLLEQATKAWVKQKEQLTEQLNRLR</sequence>
<proteinExistence type="predicted"/>
<dbReference type="AlphaFoldDB" id="A0A078M4N4"/>
<dbReference type="PATRIC" id="fig|1461583.4.peg.812"/>
<accession>A0A078M4N4</accession>
<organism evidence="1">
    <name type="scientific">Metalysinibacillus saudimassiliensis</name>
    <dbReference type="NCBI Taxonomy" id="1461583"/>
    <lineage>
        <taxon>Bacteria</taxon>
        <taxon>Bacillati</taxon>
        <taxon>Bacillota</taxon>
        <taxon>Bacilli</taxon>
        <taxon>Bacillales</taxon>
        <taxon>Caryophanaceae</taxon>
        <taxon>Metalysinibacillus</taxon>
    </lineage>
</organism>
<protein>
    <submittedName>
        <fullName evidence="1">Uncharacterized protein</fullName>
    </submittedName>
</protein>
<evidence type="ECO:0000313" key="1">
    <source>
        <dbReference type="EMBL" id="CEA01275.1"/>
    </source>
</evidence>
<reference evidence="1" key="1">
    <citation type="submission" date="2014-07" db="EMBL/GenBank/DDBJ databases">
        <authorList>
            <person name="Urmite Genomes Urmite Genomes"/>
        </authorList>
    </citation>
    <scope>NUCLEOTIDE SEQUENCE</scope>
    <source>
        <strain evidence="1">13S34_air</strain>
    </source>
</reference>